<evidence type="ECO:0008006" key="11">
    <source>
        <dbReference type="Google" id="ProtNLM"/>
    </source>
</evidence>
<comment type="caution">
    <text evidence="9">The sequence shown here is derived from an EMBL/GenBank/DDBJ whole genome shotgun (WGS) entry which is preliminary data.</text>
</comment>
<comment type="similarity">
    <text evidence="1 6">Belongs to the peptidase S8 family.</text>
</comment>
<accession>A0A4S4E0P5</accession>
<dbReference type="InterPro" id="IPR023828">
    <property type="entry name" value="Peptidase_S8_Ser-AS"/>
</dbReference>
<dbReference type="SUPFAM" id="SSF52743">
    <property type="entry name" value="Subtilisin-like"/>
    <property type="match status" value="1"/>
</dbReference>
<dbReference type="PANTHER" id="PTHR10795">
    <property type="entry name" value="PROPROTEIN CONVERTASE SUBTILISIN/KEXIN"/>
    <property type="match status" value="1"/>
</dbReference>
<dbReference type="InterPro" id="IPR036852">
    <property type="entry name" value="Peptidase_S8/S53_dom_sf"/>
</dbReference>
<dbReference type="CDD" id="cd02120">
    <property type="entry name" value="PA_subtilisin_like"/>
    <property type="match status" value="1"/>
</dbReference>
<dbReference type="Proteomes" id="UP000306102">
    <property type="component" value="Unassembled WGS sequence"/>
</dbReference>
<evidence type="ECO:0000256" key="6">
    <source>
        <dbReference type="PROSITE-ProRule" id="PRU01240"/>
    </source>
</evidence>
<dbReference type="Pfam" id="PF17766">
    <property type="entry name" value="fn3_6"/>
    <property type="match status" value="1"/>
</dbReference>
<organism evidence="9 10">
    <name type="scientific">Camellia sinensis var. sinensis</name>
    <name type="common">China tea</name>
    <dbReference type="NCBI Taxonomy" id="542762"/>
    <lineage>
        <taxon>Eukaryota</taxon>
        <taxon>Viridiplantae</taxon>
        <taxon>Streptophyta</taxon>
        <taxon>Embryophyta</taxon>
        <taxon>Tracheophyta</taxon>
        <taxon>Spermatophyta</taxon>
        <taxon>Magnoliopsida</taxon>
        <taxon>eudicotyledons</taxon>
        <taxon>Gunneridae</taxon>
        <taxon>Pentapetalae</taxon>
        <taxon>asterids</taxon>
        <taxon>Ericales</taxon>
        <taxon>Theaceae</taxon>
        <taxon>Camellia</taxon>
    </lineage>
</organism>
<dbReference type="PROSITE" id="PS51892">
    <property type="entry name" value="SUBTILASE"/>
    <property type="match status" value="1"/>
</dbReference>
<evidence type="ECO:0000256" key="4">
    <source>
        <dbReference type="ARBA" id="ARBA00022801"/>
    </source>
</evidence>
<keyword evidence="5" id="KW-0720">Serine protease</keyword>
<dbReference type="InterPro" id="IPR045051">
    <property type="entry name" value="SBT"/>
</dbReference>
<feature type="domain" description="Peptidase S8/S53" evidence="7">
    <location>
        <begin position="119"/>
        <end position="229"/>
    </location>
</feature>
<gene>
    <name evidence="9" type="ORF">TEA_020312</name>
</gene>
<dbReference type="EMBL" id="SDRB02008556">
    <property type="protein sequence ID" value="THG09362.1"/>
    <property type="molecule type" value="Genomic_DNA"/>
</dbReference>
<name>A0A4S4E0P5_CAMSN</name>
<dbReference type="GO" id="GO:0004252">
    <property type="term" value="F:serine-type endopeptidase activity"/>
    <property type="evidence" value="ECO:0007669"/>
    <property type="project" value="InterPro"/>
</dbReference>
<protein>
    <recommendedName>
        <fullName evidence="11">Peptidase S8/S53 domain-containing protein</fullName>
    </recommendedName>
</protein>
<evidence type="ECO:0000259" key="7">
    <source>
        <dbReference type="Pfam" id="PF00082"/>
    </source>
</evidence>
<keyword evidence="3" id="KW-0732">Signal</keyword>
<evidence type="ECO:0000256" key="3">
    <source>
        <dbReference type="ARBA" id="ARBA00022729"/>
    </source>
</evidence>
<dbReference type="Pfam" id="PF00082">
    <property type="entry name" value="Peptidase_S8"/>
    <property type="match status" value="1"/>
</dbReference>
<dbReference type="AlphaFoldDB" id="A0A4S4E0P5"/>
<keyword evidence="10" id="KW-1185">Reference proteome</keyword>
<dbReference type="InterPro" id="IPR041469">
    <property type="entry name" value="Subtilisin-like_FN3"/>
</dbReference>
<keyword evidence="2" id="KW-0645">Protease</keyword>
<dbReference type="STRING" id="542762.A0A4S4E0P5"/>
<evidence type="ECO:0000256" key="5">
    <source>
        <dbReference type="ARBA" id="ARBA00022825"/>
    </source>
</evidence>
<dbReference type="PROSITE" id="PS00138">
    <property type="entry name" value="SUBTILASE_SER"/>
    <property type="match status" value="1"/>
</dbReference>
<dbReference type="Gene3D" id="3.50.30.30">
    <property type="match status" value="1"/>
</dbReference>
<evidence type="ECO:0000313" key="10">
    <source>
        <dbReference type="Proteomes" id="UP000306102"/>
    </source>
</evidence>
<dbReference type="InterPro" id="IPR000209">
    <property type="entry name" value="Peptidase_S8/S53_dom"/>
</dbReference>
<feature type="domain" description="Subtilisin-like protease fibronectin type-III" evidence="8">
    <location>
        <begin position="302"/>
        <end position="387"/>
    </location>
</feature>
<sequence>MEGTSYFPGSVYITNTSIYYGKGNLSKAICNVSTLDSEEIAGKAVLCDKSPNIDIFERMKEVERAGGYAGIFVGDMVTSDRQYYILAQFSIPSVVLHTTYGASVKEYVTSENNAKVKCMKFVITTLGTKSAPQVAFFSSKGPDPINPGVLKPDILAPGQDVLATVVPNKANFKVCNYNMVTDYGFISGTSMATPHVVGVTALLKAIHHDWSPAAIRSTIMTTANTLDNTDTALKDQLTGLLATPLDFGVGHVNPNKAMDPWLIYNVGFQDYVDFLCRLGYNKKQMGVVLRRNQWSCNQNPTDLNYPFFIAIFPKNTSSVTTETFNRVVTNVGDDTAIYRAVVVVPSGISIKVEPSTLTFTSKYQKQSFCREHKVAPNIQYGYLKWID</sequence>
<evidence type="ECO:0000256" key="1">
    <source>
        <dbReference type="ARBA" id="ARBA00011073"/>
    </source>
</evidence>
<evidence type="ECO:0000259" key="8">
    <source>
        <dbReference type="Pfam" id="PF17766"/>
    </source>
</evidence>
<dbReference type="Gene3D" id="2.60.40.2310">
    <property type="match status" value="1"/>
</dbReference>
<reference evidence="9 10" key="1">
    <citation type="journal article" date="2018" name="Proc. Natl. Acad. Sci. U.S.A.">
        <title>Draft genome sequence of Camellia sinensis var. sinensis provides insights into the evolution of the tea genome and tea quality.</title>
        <authorList>
            <person name="Wei C."/>
            <person name="Yang H."/>
            <person name="Wang S."/>
            <person name="Zhao J."/>
            <person name="Liu C."/>
            <person name="Gao L."/>
            <person name="Xia E."/>
            <person name="Lu Y."/>
            <person name="Tai Y."/>
            <person name="She G."/>
            <person name="Sun J."/>
            <person name="Cao H."/>
            <person name="Tong W."/>
            <person name="Gao Q."/>
            <person name="Li Y."/>
            <person name="Deng W."/>
            <person name="Jiang X."/>
            <person name="Wang W."/>
            <person name="Chen Q."/>
            <person name="Zhang S."/>
            <person name="Li H."/>
            <person name="Wu J."/>
            <person name="Wang P."/>
            <person name="Li P."/>
            <person name="Shi C."/>
            <person name="Zheng F."/>
            <person name="Jian J."/>
            <person name="Huang B."/>
            <person name="Shan D."/>
            <person name="Shi M."/>
            <person name="Fang C."/>
            <person name="Yue Y."/>
            <person name="Li F."/>
            <person name="Li D."/>
            <person name="Wei S."/>
            <person name="Han B."/>
            <person name="Jiang C."/>
            <person name="Yin Y."/>
            <person name="Xia T."/>
            <person name="Zhang Z."/>
            <person name="Bennetzen J.L."/>
            <person name="Zhao S."/>
            <person name="Wan X."/>
        </authorList>
    </citation>
    <scope>NUCLEOTIDE SEQUENCE [LARGE SCALE GENOMIC DNA]</scope>
    <source>
        <strain evidence="10">cv. Shuchazao</strain>
        <tissue evidence="9">Leaf</tissue>
    </source>
</reference>
<evidence type="ECO:0000313" key="9">
    <source>
        <dbReference type="EMBL" id="THG09362.1"/>
    </source>
</evidence>
<dbReference type="GO" id="GO:0006508">
    <property type="term" value="P:proteolysis"/>
    <property type="evidence" value="ECO:0007669"/>
    <property type="project" value="UniProtKB-KW"/>
</dbReference>
<evidence type="ECO:0000256" key="2">
    <source>
        <dbReference type="ARBA" id="ARBA00022670"/>
    </source>
</evidence>
<keyword evidence="4" id="KW-0378">Hydrolase</keyword>
<dbReference type="Gene3D" id="3.40.50.200">
    <property type="entry name" value="Peptidase S8/S53 domain"/>
    <property type="match status" value="1"/>
</dbReference>
<comment type="caution">
    <text evidence="6">Lacks conserved residue(s) required for the propagation of feature annotation.</text>
</comment>
<proteinExistence type="inferred from homology"/>